<dbReference type="Proteomes" id="UP000325289">
    <property type="component" value="Unassembled WGS sequence"/>
</dbReference>
<keyword evidence="1" id="KW-0472">Membrane</keyword>
<evidence type="ECO:0000256" key="1">
    <source>
        <dbReference type="SAM" id="Phobius"/>
    </source>
</evidence>
<name>A0A1I1VFZ3_9RHOB</name>
<reference evidence="2 3" key="1">
    <citation type="submission" date="2016-10" db="EMBL/GenBank/DDBJ databases">
        <authorList>
            <person name="Varghese N."/>
            <person name="Submissions S."/>
        </authorList>
    </citation>
    <scope>NUCLEOTIDE SEQUENCE [LARGE SCALE GENOMIC DNA]</scope>
    <source>
        <strain evidence="3">YIM D21,KCTC 23444,ACCC 10710</strain>
    </source>
</reference>
<keyword evidence="1" id="KW-0812">Transmembrane</keyword>
<keyword evidence="1" id="KW-1133">Transmembrane helix</keyword>
<keyword evidence="3" id="KW-1185">Reference proteome</keyword>
<dbReference type="RefSeq" id="WP_149755083.1">
    <property type="nucleotide sequence ID" value="NZ_FOMS01000003.1"/>
</dbReference>
<evidence type="ECO:0000313" key="2">
    <source>
        <dbReference type="EMBL" id="SFD81866.1"/>
    </source>
</evidence>
<feature type="transmembrane region" description="Helical" evidence="1">
    <location>
        <begin position="37"/>
        <end position="57"/>
    </location>
</feature>
<feature type="transmembrane region" description="Helical" evidence="1">
    <location>
        <begin position="7"/>
        <end position="31"/>
    </location>
</feature>
<sequence length="86" mass="9274">MSRSQRALFIFFVWLAVYPGVLIFAEVVGWLAPDAPVWLRILLSTLVTVPTISLVVLPRVTRLVAAAKGQSVADLKRAEAAAAEGV</sequence>
<dbReference type="OrthoDB" id="7861956at2"/>
<dbReference type="EMBL" id="FOMS01000003">
    <property type="protein sequence ID" value="SFD81866.1"/>
    <property type="molecule type" value="Genomic_DNA"/>
</dbReference>
<evidence type="ECO:0000313" key="3">
    <source>
        <dbReference type="Proteomes" id="UP000325289"/>
    </source>
</evidence>
<organism evidence="2 3">
    <name type="scientific">Roseivivax sediminis</name>
    <dbReference type="NCBI Taxonomy" id="936889"/>
    <lineage>
        <taxon>Bacteria</taxon>
        <taxon>Pseudomonadati</taxon>
        <taxon>Pseudomonadota</taxon>
        <taxon>Alphaproteobacteria</taxon>
        <taxon>Rhodobacterales</taxon>
        <taxon>Roseobacteraceae</taxon>
        <taxon>Roseivivax</taxon>
    </lineage>
</organism>
<proteinExistence type="predicted"/>
<protein>
    <submittedName>
        <fullName evidence="2">Uncharacterized protein</fullName>
    </submittedName>
</protein>
<gene>
    <name evidence="2" type="ORF">SAMN04515678_103178</name>
</gene>
<dbReference type="AlphaFoldDB" id="A0A1I1VFZ3"/>
<accession>A0A1I1VFZ3</accession>